<evidence type="ECO:0000256" key="2">
    <source>
        <dbReference type="ARBA" id="ARBA00022475"/>
    </source>
</evidence>
<comment type="catalytic activity">
    <reaction evidence="9">
        <text>Release of signal peptides from bacterial membrane prolipoproteins. Hydrolyzes -Xaa-Yaa-Zaa-|-(S,diacylglyceryl)Cys-, in which Xaa is hydrophobic (preferably Leu), and Yaa (Ala or Ser) and Zaa (Gly or Ala) have small, neutral side chains.</text>
        <dbReference type="EC" id="3.4.23.36"/>
    </reaction>
</comment>
<dbReference type="Proteomes" id="UP000254792">
    <property type="component" value="Chromosome"/>
</dbReference>
<evidence type="ECO:0000256" key="4">
    <source>
        <dbReference type="ARBA" id="ARBA00022692"/>
    </source>
</evidence>
<feature type="active site" evidence="9">
    <location>
        <position position="139"/>
    </location>
</feature>
<feature type="region of interest" description="Disordered" evidence="11">
    <location>
        <begin position="195"/>
        <end position="225"/>
    </location>
</feature>
<evidence type="ECO:0000256" key="6">
    <source>
        <dbReference type="ARBA" id="ARBA00022801"/>
    </source>
</evidence>
<feature type="compositionally biased region" description="Basic residues" evidence="11">
    <location>
        <begin position="215"/>
        <end position="225"/>
    </location>
</feature>
<dbReference type="HAMAP" id="MF_00161">
    <property type="entry name" value="LspA"/>
    <property type="match status" value="1"/>
</dbReference>
<protein>
    <recommendedName>
        <fullName evidence="9">Lipoprotein signal peptidase</fullName>
        <ecNumber evidence="9">3.4.23.36</ecNumber>
    </recommendedName>
    <alternativeName>
        <fullName evidence="9">Prolipoprotein signal peptidase</fullName>
    </alternativeName>
    <alternativeName>
        <fullName evidence="9">Signal peptidase II</fullName>
        <shortName evidence="9">SPase II</shortName>
    </alternativeName>
</protein>
<keyword evidence="2 9" id="KW-1003">Cell membrane</keyword>
<evidence type="ECO:0000313" key="12">
    <source>
        <dbReference type="EMBL" id="AXK51286.1"/>
    </source>
</evidence>
<keyword evidence="6 9" id="KW-0378">Hydrolase</keyword>
<dbReference type="GO" id="GO:0004190">
    <property type="term" value="F:aspartic-type endopeptidase activity"/>
    <property type="evidence" value="ECO:0007669"/>
    <property type="project" value="UniProtKB-UniRule"/>
</dbReference>
<evidence type="ECO:0000256" key="10">
    <source>
        <dbReference type="RuleBase" id="RU004181"/>
    </source>
</evidence>
<dbReference type="OrthoDB" id="398591at2"/>
<keyword evidence="3 9" id="KW-0645">Protease</keyword>
<dbReference type="KEGG" id="salx:SALLE_v1c06140"/>
<name>A0A345Z3V7_9MOLU</name>
<keyword evidence="7 9" id="KW-1133">Transmembrane helix</keyword>
<dbReference type="Pfam" id="PF01252">
    <property type="entry name" value="Peptidase_A8"/>
    <property type="match status" value="1"/>
</dbReference>
<sequence>MAFQNFKNFLKKYNYEWKFKLIVCLPIFIVLVVIDWITKGIVVAKMAYNSEKPLIPGFLRLHYIINPGAAYGMNANNVGLAITIATLATLLFSLVFIFVNSRYWLIGITILLSGSWGNLLARAWAPEIPGYGIKGGVVDFLVWDFKFLGSDGYIFNIADLWVNIAIVYLIVVAFPMTVYLFIKESRENRRYEQELANSNGELDSKTENINTKTTKTTKKSKIKED</sequence>
<gene>
    <name evidence="12" type="primary">lsp</name>
    <name evidence="9" type="synonym">lspA</name>
    <name evidence="12" type="ORF">SALLE_v1c06140</name>
</gene>
<feature type="active site" evidence="9">
    <location>
        <position position="159"/>
    </location>
</feature>
<organism evidence="12 13">
    <name type="scientific">Spiroplasma alleghenense</name>
    <dbReference type="NCBI Taxonomy" id="216931"/>
    <lineage>
        <taxon>Bacteria</taxon>
        <taxon>Bacillati</taxon>
        <taxon>Mycoplasmatota</taxon>
        <taxon>Mollicutes</taxon>
        <taxon>Entomoplasmatales</taxon>
        <taxon>Spiroplasmataceae</taxon>
        <taxon>Spiroplasma</taxon>
    </lineage>
</organism>
<dbReference type="EC" id="3.4.23.36" evidence="9"/>
<keyword evidence="12" id="KW-0449">Lipoprotein</keyword>
<dbReference type="InterPro" id="IPR001872">
    <property type="entry name" value="Peptidase_A8"/>
</dbReference>
<evidence type="ECO:0000256" key="11">
    <source>
        <dbReference type="SAM" id="MobiDB-lite"/>
    </source>
</evidence>
<keyword evidence="8 9" id="KW-0472">Membrane</keyword>
<feature type="transmembrane region" description="Helical" evidence="9">
    <location>
        <begin position="160"/>
        <end position="182"/>
    </location>
</feature>
<evidence type="ECO:0000256" key="1">
    <source>
        <dbReference type="ARBA" id="ARBA00006139"/>
    </source>
</evidence>
<comment type="similarity">
    <text evidence="1 9 10">Belongs to the peptidase A8 family.</text>
</comment>
<feature type="transmembrane region" description="Helical" evidence="9">
    <location>
        <begin position="21"/>
        <end position="44"/>
    </location>
</feature>
<evidence type="ECO:0000256" key="7">
    <source>
        <dbReference type="ARBA" id="ARBA00022989"/>
    </source>
</evidence>
<feature type="transmembrane region" description="Helical" evidence="9">
    <location>
        <begin position="78"/>
        <end position="99"/>
    </location>
</feature>
<dbReference type="GO" id="GO:0005886">
    <property type="term" value="C:plasma membrane"/>
    <property type="evidence" value="ECO:0007669"/>
    <property type="project" value="UniProtKB-SubCell"/>
</dbReference>
<evidence type="ECO:0000256" key="3">
    <source>
        <dbReference type="ARBA" id="ARBA00022670"/>
    </source>
</evidence>
<keyword evidence="5 9" id="KW-0064">Aspartyl protease</keyword>
<dbReference type="PANTHER" id="PTHR33695:SF1">
    <property type="entry name" value="LIPOPROTEIN SIGNAL PEPTIDASE"/>
    <property type="match status" value="1"/>
</dbReference>
<comment type="pathway">
    <text evidence="9">Protein modification; lipoprotein biosynthesis (signal peptide cleavage).</text>
</comment>
<evidence type="ECO:0000256" key="8">
    <source>
        <dbReference type="ARBA" id="ARBA00023136"/>
    </source>
</evidence>
<keyword evidence="4 9" id="KW-0812">Transmembrane</keyword>
<feature type="transmembrane region" description="Helical" evidence="9">
    <location>
        <begin position="104"/>
        <end position="125"/>
    </location>
</feature>
<dbReference type="PRINTS" id="PR00781">
    <property type="entry name" value="LIPOSIGPTASE"/>
</dbReference>
<dbReference type="PANTHER" id="PTHR33695">
    <property type="entry name" value="LIPOPROTEIN SIGNAL PEPTIDASE"/>
    <property type="match status" value="1"/>
</dbReference>
<accession>A0A345Z3V7</accession>
<keyword evidence="13" id="KW-1185">Reference proteome</keyword>
<proteinExistence type="inferred from homology"/>
<dbReference type="UniPathway" id="UPA00665"/>
<evidence type="ECO:0000313" key="13">
    <source>
        <dbReference type="Proteomes" id="UP000254792"/>
    </source>
</evidence>
<dbReference type="AlphaFoldDB" id="A0A345Z3V7"/>
<comment type="subcellular location">
    <subcellularLocation>
        <location evidence="9">Cell membrane</location>
        <topology evidence="9">Multi-pass membrane protein</topology>
    </subcellularLocation>
</comment>
<evidence type="ECO:0000256" key="9">
    <source>
        <dbReference type="HAMAP-Rule" id="MF_00161"/>
    </source>
</evidence>
<dbReference type="EMBL" id="CP031376">
    <property type="protein sequence ID" value="AXK51286.1"/>
    <property type="molecule type" value="Genomic_DNA"/>
</dbReference>
<evidence type="ECO:0000256" key="5">
    <source>
        <dbReference type="ARBA" id="ARBA00022750"/>
    </source>
</evidence>
<dbReference type="GO" id="GO:0006508">
    <property type="term" value="P:proteolysis"/>
    <property type="evidence" value="ECO:0007669"/>
    <property type="project" value="UniProtKB-KW"/>
</dbReference>
<comment type="function">
    <text evidence="9">This protein specifically catalyzes the removal of signal peptides from prolipoproteins.</text>
</comment>
<dbReference type="RefSeq" id="WP_115558190.1">
    <property type="nucleotide sequence ID" value="NZ_CP031376.1"/>
</dbReference>
<reference evidence="12 13" key="1">
    <citation type="submission" date="2018-07" db="EMBL/GenBank/DDBJ databases">
        <title>Complete genome sequence of Spiroplasma alleghenense PLHS-1 (ATCC 51752).</title>
        <authorList>
            <person name="Chou L."/>
            <person name="Lee T.-Y."/>
            <person name="Tsai Y.-M."/>
            <person name="Kuo C.-H."/>
        </authorList>
    </citation>
    <scope>NUCLEOTIDE SEQUENCE [LARGE SCALE GENOMIC DNA]</scope>
    <source>
        <strain evidence="12 13">PLHS-1</strain>
    </source>
</reference>